<feature type="transmembrane region" description="Helical" evidence="1">
    <location>
        <begin position="7"/>
        <end position="24"/>
    </location>
</feature>
<evidence type="ECO:0000256" key="1">
    <source>
        <dbReference type="SAM" id="Phobius"/>
    </source>
</evidence>
<gene>
    <name evidence="3" type="ORF">D0Y65_022436</name>
    <name evidence="2" type="ORF">glysoja_028468</name>
</gene>
<evidence type="ECO:0000313" key="3">
    <source>
        <dbReference type="EMBL" id="RZC00061.1"/>
    </source>
</evidence>
<sequence>MNKSKAYFVLIAMLLSSNGIMYQVSNSNPFQQSTPTKLLFVTAIFCHVLASKADMSLLTTIITFHVSGIIASQTLLWILLAQLLWYCIINLLLLLVAWFCFFDYIANNITQLLHSAPSHAHQMPNMEPQEAQV</sequence>
<dbReference type="EMBL" id="QZWG01000008">
    <property type="protein sequence ID" value="RZC00061.1"/>
    <property type="molecule type" value="Genomic_DNA"/>
</dbReference>
<feature type="transmembrane region" description="Helical" evidence="1">
    <location>
        <begin position="57"/>
        <end position="77"/>
    </location>
</feature>
<dbReference type="Proteomes" id="UP000053555">
    <property type="component" value="Unassembled WGS sequence"/>
</dbReference>
<dbReference type="AlphaFoldDB" id="A0A0B2NXF4"/>
<evidence type="ECO:0000313" key="4">
    <source>
        <dbReference type="Proteomes" id="UP000289340"/>
    </source>
</evidence>
<reference evidence="2" key="1">
    <citation type="submission" date="2014-07" db="EMBL/GenBank/DDBJ databases">
        <title>Identification of a novel salt tolerance gene in wild soybean by whole-genome sequencing.</title>
        <authorList>
            <person name="Lam H.-M."/>
            <person name="Qi X."/>
            <person name="Li M.-W."/>
            <person name="Liu X."/>
            <person name="Xie M."/>
            <person name="Ni M."/>
            <person name="Xu X."/>
        </authorList>
    </citation>
    <scope>NUCLEOTIDE SEQUENCE [LARGE SCALE GENOMIC DNA]</scope>
    <source>
        <tissue evidence="2">Root</tissue>
    </source>
</reference>
<proteinExistence type="predicted"/>
<name>A0A0B2NXF4_GLYSO</name>
<dbReference type="Proteomes" id="UP000289340">
    <property type="component" value="Chromosome 8"/>
</dbReference>
<feature type="transmembrane region" description="Helical" evidence="1">
    <location>
        <begin position="83"/>
        <end position="105"/>
    </location>
</feature>
<keyword evidence="1" id="KW-1133">Transmembrane helix</keyword>
<dbReference type="EMBL" id="KN670767">
    <property type="protein sequence ID" value="KHN01796.1"/>
    <property type="molecule type" value="Genomic_DNA"/>
</dbReference>
<protein>
    <submittedName>
        <fullName evidence="2">Uncharacterized protein</fullName>
    </submittedName>
</protein>
<organism evidence="2">
    <name type="scientific">Glycine soja</name>
    <name type="common">Wild soybean</name>
    <dbReference type="NCBI Taxonomy" id="3848"/>
    <lineage>
        <taxon>Eukaryota</taxon>
        <taxon>Viridiplantae</taxon>
        <taxon>Streptophyta</taxon>
        <taxon>Embryophyta</taxon>
        <taxon>Tracheophyta</taxon>
        <taxon>Spermatophyta</taxon>
        <taxon>Magnoliopsida</taxon>
        <taxon>eudicotyledons</taxon>
        <taxon>Gunneridae</taxon>
        <taxon>Pentapetalae</taxon>
        <taxon>rosids</taxon>
        <taxon>fabids</taxon>
        <taxon>Fabales</taxon>
        <taxon>Fabaceae</taxon>
        <taxon>Papilionoideae</taxon>
        <taxon>50 kb inversion clade</taxon>
        <taxon>NPAAA clade</taxon>
        <taxon>indigoferoid/millettioid clade</taxon>
        <taxon>Phaseoleae</taxon>
        <taxon>Glycine</taxon>
        <taxon>Glycine subgen. Soja</taxon>
    </lineage>
</organism>
<reference evidence="3 4" key="2">
    <citation type="submission" date="2018-09" db="EMBL/GenBank/DDBJ databases">
        <title>A high-quality reference genome of wild soybean provides a powerful tool to mine soybean genomes.</title>
        <authorList>
            <person name="Xie M."/>
            <person name="Chung C.Y.L."/>
            <person name="Li M.-W."/>
            <person name="Wong F.-L."/>
            <person name="Chan T.-F."/>
            <person name="Lam H.-M."/>
        </authorList>
    </citation>
    <scope>NUCLEOTIDE SEQUENCE [LARGE SCALE GENOMIC DNA]</scope>
    <source>
        <strain evidence="4">cv. W05</strain>
        <tissue evidence="3">Hypocotyl of etiolated seedlings</tissue>
    </source>
</reference>
<evidence type="ECO:0000313" key="2">
    <source>
        <dbReference type="EMBL" id="KHN01796.1"/>
    </source>
</evidence>
<keyword evidence="1" id="KW-0812">Transmembrane</keyword>
<accession>A0A0B2NXF4</accession>
<keyword evidence="4" id="KW-1185">Reference proteome</keyword>
<keyword evidence="1" id="KW-0472">Membrane</keyword>